<keyword evidence="1" id="KW-0812">Transmembrane</keyword>
<sequence>MGIRRILNSQRLWLDLAGLALSAGLFVAAFHARDPIQDMLVGVATSFIFATILDMFITLQNRLADRARVHFFGAELVRKETLLCYPDFVMHDDVRVTLGHHNQQMLFQRPHSRFQEVTVHRIDIPRVVAANDIQSLLYVSTAFEARRTCPLIITVDTMIIEDCARSFVSFGLSSNDCTHLYANEHADPLFTIVEDEVGSEFIRLRNGSEYRSTKRKQYGIILRYAPNPEEFPERRWLLVAGLGPVGTTATGWYLSQHWRQLAGSVPRNKNFIAVLSTGVYTDHAPHLEEICLDD</sequence>
<evidence type="ECO:0000256" key="1">
    <source>
        <dbReference type="SAM" id="Phobius"/>
    </source>
</evidence>
<dbReference type="RefSeq" id="WP_189333845.1">
    <property type="nucleotide sequence ID" value="NZ_AP023356.1"/>
</dbReference>
<keyword evidence="3" id="KW-1185">Reference proteome</keyword>
<evidence type="ECO:0000313" key="2">
    <source>
        <dbReference type="EMBL" id="BCJ46345.1"/>
    </source>
</evidence>
<keyword evidence="1" id="KW-1133">Transmembrane helix</keyword>
<dbReference type="Proteomes" id="UP000676967">
    <property type="component" value="Chromosome"/>
</dbReference>
<evidence type="ECO:0000313" key="3">
    <source>
        <dbReference type="Proteomes" id="UP000676967"/>
    </source>
</evidence>
<organism evidence="2 3">
    <name type="scientific">Actinoplanes ianthinogenes</name>
    <dbReference type="NCBI Taxonomy" id="122358"/>
    <lineage>
        <taxon>Bacteria</taxon>
        <taxon>Bacillati</taxon>
        <taxon>Actinomycetota</taxon>
        <taxon>Actinomycetes</taxon>
        <taxon>Micromonosporales</taxon>
        <taxon>Micromonosporaceae</taxon>
        <taxon>Actinoplanes</taxon>
    </lineage>
</organism>
<accession>A0ABN6CMM7</accession>
<feature type="transmembrane region" description="Helical" evidence="1">
    <location>
        <begin position="12"/>
        <end position="33"/>
    </location>
</feature>
<gene>
    <name evidence="2" type="ORF">Aiant_70020</name>
</gene>
<reference evidence="2 3" key="1">
    <citation type="submission" date="2020-08" db="EMBL/GenBank/DDBJ databases">
        <title>Whole genome shotgun sequence of Actinoplanes ianthinogenes NBRC 13996.</title>
        <authorList>
            <person name="Komaki H."/>
            <person name="Tamura T."/>
        </authorList>
    </citation>
    <scope>NUCLEOTIDE SEQUENCE [LARGE SCALE GENOMIC DNA]</scope>
    <source>
        <strain evidence="2 3">NBRC 13996</strain>
    </source>
</reference>
<protein>
    <submittedName>
        <fullName evidence="2">Uncharacterized protein</fullName>
    </submittedName>
</protein>
<feature type="transmembrane region" description="Helical" evidence="1">
    <location>
        <begin position="39"/>
        <end position="59"/>
    </location>
</feature>
<dbReference type="EMBL" id="AP023356">
    <property type="protein sequence ID" value="BCJ46345.1"/>
    <property type="molecule type" value="Genomic_DNA"/>
</dbReference>
<name>A0ABN6CMM7_9ACTN</name>
<keyword evidence="1" id="KW-0472">Membrane</keyword>
<proteinExistence type="predicted"/>